<accession>D2ZTQ0</accession>
<protein>
    <submittedName>
        <fullName evidence="1">Uncharacterized protein</fullName>
    </submittedName>
</protein>
<gene>
    <name evidence="1" type="ORF">NEIMUCOT_03986</name>
</gene>
<dbReference type="EMBL" id="ACDX02000002">
    <property type="protein sequence ID" value="EFC89570.1"/>
    <property type="molecule type" value="Genomic_DNA"/>
</dbReference>
<comment type="caution">
    <text evidence="1">The sequence shown here is derived from an EMBL/GenBank/DDBJ whole genome shotgun (WGS) entry which is preliminary data.</text>
</comment>
<dbReference type="STRING" id="546266.NEIMUCOT_03986"/>
<reference evidence="1 2" key="1">
    <citation type="submission" date="2009-10" db="EMBL/GenBank/DDBJ databases">
        <authorList>
            <person name="Weinstock G."/>
            <person name="Sodergren E."/>
            <person name="Clifton S."/>
            <person name="Fulton L."/>
            <person name="Fulton B."/>
            <person name="Courtney L."/>
            <person name="Fronick C."/>
            <person name="Harrison M."/>
            <person name="Strong C."/>
            <person name="Farmer C."/>
            <person name="Delahaunty K."/>
            <person name="Markovic C."/>
            <person name="Hall O."/>
            <person name="Minx P."/>
            <person name="Tomlinson C."/>
            <person name="Mitreva M."/>
            <person name="Nelson J."/>
            <person name="Hou S."/>
            <person name="Wollam A."/>
            <person name="Pepin K.H."/>
            <person name="Johnson M."/>
            <person name="Bhonagiri V."/>
            <person name="Nash W.E."/>
            <person name="Warren W."/>
            <person name="Chinwalla A."/>
            <person name="Mardis E.R."/>
            <person name="Wilson R.K."/>
        </authorList>
    </citation>
    <scope>NUCLEOTIDE SEQUENCE [LARGE SCALE GENOMIC DNA]</scope>
    <source>
        <strain evidence="2">ATCC 25996 / DSM 4631 / NCTC 10774 / M26</strain>
    </source>
</reference>
<name>D2ZTQ0_NEIM2</name>
<evidence type="ECO:0000313" key="2">
    <source>
        <dbReference type="Proteomes" id="UP000003344"/>
    </source>
</evidence>
<evidence type="ECO:0000313" key="1">
    <source>
        <dbReference type="EMBL" id="EFC89570.1"/>
    </source>
</evidence>
<organism evidence="1 2">
    <name type="scientific">Neisseria mucosa (strain ATCC 25996 / DSM 4631 / NCTC 10774 / M26)</name>
    <dbReference type="NCBI Taxonomy" id="546266"/>
    <lineage>
        <taxon>Bacteria</taxon>
        <taxon>Pseudomonadati</taxon>
        <taxon>Pseudomonadota</taxon>
        <taxon>Betaproteobacteria</taxon>
        <taxon>Neisseriales</taxon>
        <taxon>Neisseriaceae</taxon>
        <taxon>Neisseria</taxon>
    </lineage>
</organism>
<sequence length="47" mass="5491">MIFKIPAGVCLSLASDPPKIANLRRIQKCRRRRFKKRFQKAFRAASD</sequence>
<proteinExistence type="predicted"/>
<dbReference type="Proteomes" id="UP000003344">
    <property type="component" value="Unassembled WGS sequence"/>
</dbReference>
<dbReference type="AlphaFoldDB" id="D2ZTQ0"/>